<dbReference type="Proteomes" id="UP000053555">
    <property type="component" value="Unassembled WGS sequence"/>
</dbReference>
<reference evidence="2" key="1">
    <citation type="submission" date="2014-07" db="EMBL/GenBank/DDBJ databases">
        <title>Identification of a novel salt tolerance gene in wild soybean by whole-genome sequencing.</title>
        <authorList>
            <person name="Lam H.-M."/>
            <person name="Qi X."/>
            <person name="Li M.-W."/>
            <person name="Liu X."/>
            <person name="Xie M."/>
            <person name="Ni M."/>
            <person name="Xu X."/>
        </authorList>
    </citation>
    <scope>NUCLEOTIDE SEQUENCE [LARGE SCALE GENOMIC DNA]</scope>
    <source>
        <tissue evidence="2">Root</tissue>
    </source>
</reference>
<dbReference type="EMBL" id="KN648405">
    <property type="protein sequence ID" value="KHN35363.1"/>
    <property type="molecule type" value="Genomic_DNA"/>
</dbReference>
<proteinExistence type="predicted"/>
<feature type="compositionally biased region" description="Polar residues" evidence="1">
    <location>
        <begin position="21"/>
        <end position="32"/>
    </location>
</feature>
<sequence>MPKQQQDHLTNTSDPDKETRFPNSLHFNDQTNQPYTLLKTNQYREILYSISLGYKRLANKMQTKIITPHTISRPKKVENFIGNLVDHSQKSFPCGTCNDLVQVCHFPTKYSRFPED</sequence>
<feature type="region of interest" description="Disordered" evidence="1">
    <location>
        <begin position="1"/>
        <end position="32"/>
    </location>
</feature>
<dbReference type="AlphaFoldDB" id="A0A0B2RSL7"/>
<organism evidence="2">
    <name type="scientific">Glycine soja</name>
    <name type="common">Wild soybean</name>
    <dbReference type="NCBI Taxonomy" id="3848"/>
    <lineage>
        <taxon>Eukaryota</taxon>
        <taxon>Viridiplantae</taxon>
        <taxon>Streptophyta</taxon>
        <taxon>Embryophyta</taxon>
        <taxon>Tracheophyta</taxon>
        <taxon>Spermatophyta</taxon>
        <taxon>Magnoliopsida</taxon>
        <taxon>eudicotyledons</taxon>
        <taxon>Gunneridae</taxon>
        <taxon>Pentapetalae</taxon>
        <taxon>rosids</taxon>
        <taxon>fabids</taxon>
        <taxon>Fabales</taxon>
        <taxon>Fabaceae</taxon>
        <taxon>Papilionoideae</taxon>
        <taxon>50 kb inversion clade</taxon>
        <taxon>NPAAA clade</taxon>
        <taxon>indigoferoid/millettioid clade</taxon>
        <taxon>Phaseoleae</taxon>
        <taxon>Glycine</taxon>
        <taxon>Glycine subgen. Soja</taxon>
    </lineage>
</organism>
<name>A0A0B2RSL7_GLYSO</name>
<evidence type="ECO:0000313" key="2">
    <source>
        <dbReference type="EMBL" id="KHN35363.1"/>
    </source>
</evidence>
<accession>A0A0B2RSL7</accession>
<gene>
    <name evidence="2" type="ORF">glysoja_028993</name>
</gene>
<protein>
    <submittedName>
        <fullName evidence="2">Uncharacterized protein</fullName>
    </submittedName>
</protein>
<evidence type="ECO:0000256" key="1">
    <source>
        <dbReference type="SAM" id="MobiDB-lite"/>
    </source>
</evidence>